<dbReference type="AlphaFoldDB" id="A0AA97NVU6"/>
<dbReference type="EMBL" id="JH793781">
    <property type="protein sequence ID" value="ELQ37241.1"/>
    <property type="molecule type" value="Genomic_DNA"/>
</dbReference>
<protein>
    <submittedName>
        <fullName evidence="1">Uncharacterized protein</fullName>
    </submittedName>
</protein>
<sequence length="121" mass="13682">MPESWFLHRLFHRSGRCSFLVADRNWGDEVDRQNPSQMLQGSMDKTIKLNLERLPDITSNHAKGHVISDSFSEVLWSQAREAAGLDVAHRQTSSSLANLGVYCEASKLLGMAYDACHFCRE</sequence>
<accession>A0AA97NVU6</accession>
<proteinExistence type="predicted"/>
<name>A0AA97NVU6_PYRO3</name>
<dbReference type="Proteomes" id="UP000011086">
    <property type="component" value="Unassembled WGS sequence"/>
</dbReference>
<gene>
    <name evidence="1" type="ORF">OOU_Y34scaffold00608g8</name>
</gene>
<organism evidence="1">
    <name type="scientific">Pyricularia oryzae (strain Y34)</name>
    <name type="common">Rice blast fungus</name>
    <name type="synonym">Magnaporthe oryzae</name>
    <dbReference type="NCBI Taxonomy" id="1143189"/>
    <lineage>
        <taxon>Eukaryota</taxon>
        <taxon>Fungi</taxon>
        <taxon>Dikarya</taxon>
        <taxon>Ascomycota</taxon>
        <taxon>Pezizomycotina</taxon>
        <taxon>Sordariomycetes</taxon>
        <taxon>Sordariomycetidae</taxon>
        <taxon>Magnaporthales</taxon>
        <taxon>Pyriculariaceae</taxon>
        <taxon>Pyricularia</taxon>
    </lineage>
</organism>
<evidence type="ECO:0000313" key="1">
    <source>
        <dbReference type="EMBL" id="ELQ37241.1"/>
    </source>
</evidence>
<reference evidence="1" key="1">
    <citation type="journal article" date="2012" name="PLoS Genet.">
        <title>Comparative analysis of the genomes of two field isolates of the rice blast fungus Magnaporthe oryzae.</title>
        <authorList>
            <person name="Xue M."/>
            <person name="Yang J."/>
            <person name="Li Z."/>
            <person name="Hu S."/>
            <person name="Yao N."/>
            <person name="Dean R.A."/>
            <person name="Zhao W."/>
            <person name="Shen M."/>
            <person name="Zhang H."/>
            <person name="Li C."/>
            <person name="Liu L."/>
            <person name="Cao L."/>
            <person name="Xu X."/>
            <person name="Xing Y."/>
            <person name="Hsiang T."/>
            <person name="Zhang Z."/>
            <person name="Xu J.R."/>
            <person name="Peng Y.L."/>
        </authorList>
    </citation>
    <scope>NUCLEOTIDE SEQUENCE</scope>
    <source>
        <strain evidence="1">Y34</strain>
    </source>
</reference>